<evidence type="ECO:0000256" key="3">
    <source>
        <dbReference type="ARBA" id="ARBA00022833"/>
    </source>
</evidence>
<sequence>MSDTEDLCICRKPATYRCSACKTVSYCSKECQRLDWKNHKNPCKVATSSDARVVQVGTASQLNELLRVGAQYTIYDQSMALGLNPSLISGASGAEFYLEEDEDGAEKFWRLEVQAREQWEAKALVHNRKSQRFWTTYLDPITTDNKWIDITLDAILNVRLPSNGNNMWQNQVNANILAGLFPHLHKFTPAQNTTLLDLFSSSVWRPGDMFRLETGTDILFAHGKPTQNLIDQLVGRCLSWTRPYSELDKLLVDVALPIQKHWPDIAGTCILDLALVMLSPGRPGPAGGRTIPGDKILQIARTSPAAEPGTKLLDVFESFGVKIRGEGTSVLPWLMMEFIGNDRNTKRLQRLLKDENEGRLARFGIDAKDYSLAEFFKSKCIRILDRRL</sequence>
<evidence type="ECO:0000256" key="1">
    <source>
        <dbReference type="ARBA" id="ARBA00022723"/>
    </source>
</evidence>
<dbReference type="Gene3D" id="6.10.140.2220">
    <property type="match status" value="1"/>
</dbReference>
<dbReference type="OrthoDB" id="3270176at2759"/>
<organism evidence="6 7">
    <name type="scientific">Mycena venus</name>
    <dbReference type="NCBI Taxonomy" id="2733690"/>
    <lineage>
        <taxon>Eukaryota</taxon>
        <taxon>Fungi</taxon>
        <taxon>Dikarya</taxon>
        <taxon>Basidiomycota</taxon>
        <taxon>Agaricomycotina</taxon>
        <taxon>Agaricomycetes</taxon>
        <taxon>Agaricomycetidae</taxon>
        <taxon>Agaricales</taxon>
        <taxon>Marasmiineae</taxon>
        <taxon>Mycenaceae</taxon>
        <taxon>Mycena</taxon>
    </lineage>
</organism>
<dbReference type="AlphaFoldDB" id="A0A8H6XLT6"/>
<keyword evidence="1" id="KW-0479">Metal-binding</keyword>
<dbReference type="SUPFAM" id="SSF144232">
    <property type="entry name" value="HIT/MYND zinc finger-like"/>
    <property type="match status" value="1"/>
</dbReference>
<evidence type="ECO:0000256" key="2">
    <source>
        <dbReference type="ARBA" id="ARBA00022771"/>
    </source>
</evidence>
<evidence type="ECO:0000259" key="5">
    <source>
        <dbReference type="PROSITE" id="PS50865"/>
    </source>
</evidence>
<keyword evidence="2 4" id="KW-0863">Zinc-finger</keyword>
<dbReference type="GO" id="GO:0008270">
    <property type="term" value="F:zinc ion binding"/>
    <property type="evidence" value="ECO:0007669"/>
    <property type="project" value="UniProtKB-KW"/>
</dbReference>
<evidence type="ECO:0000313" key="7">
    <source>
        <dbReference type="Proteomes" id="UP000620124"/>
    </source>
</evidence>
<dbReference type="Proteomes" id="UP000620124">
    <property type="component" value="Unassembled WGS sequence"/>
</dbReference>
<comment type="caution">
    <text evidence="6">The sequence shown here is derived from an EMBL/GenBank/DDBJ whole genome shotgun (WGS) entry which is preliminary data.</text>
</comment>
<feature type="domain" description="MYND-type" evidence="5">
    <location>
        <begin position="7"/>
        <end position="43"/>
    </location>
</feature>
<dbReference type="PROSITE" id="PS50865">
    <property type="entry name" value="ZF_MYND_2"/>
    <property type="match status" value="1"/>
</dbReference>
<dbReference type="EMBL" id="JACAZI010000015">
    <property type="protein sequence ID" value="KAF7344010.1"/>
    <property type="molecule type" value="Genomic_DNA"/>
</dbReference>
<evidence type="ECO:0000313" key="6">
    <source>
        <dbReference type="EMBL" id="KAF7344010.1"/>
    </source>
</evidence>
<gene>
    <name evidence="6" type="ORF">MVEN_01690400</name>
</gene>
<dbReference type="InterPro" id="IPR002893">
    <property type="entry name" value="Znf_MYND"/>
</dbReference>
<accession>A0A8H6XLT6</accession>
<protein>
    <submittedName>
        <fullName evidence="6">MYND-type domain-containing protein</fullName>
    </submittedName>
</protein>
<evidence type="ECO:0000256" key="4">
    <source>
        <dbReference type="PROSITE-ProRule" id="PRU00134"/>
    </source>
</evidence>
<keyword evidence="3" id="KW-0862">Zinc</keyword>
<reference evidence="6" key="1">
    <citation type="submission" date="2020-05" db="EMBL/GenBank/DDBJ databases">
        <title>Mycena genomes resolve the evolution of fungal bioluminescence.</title>
        <authorList>
            <person name="Tsai I.J."/>
        </authorList>
    </citation>
    <scope>NUCLEOTIDE SEQUENCE</scope>
    <source>
        <strain evidence="6">CCC161011</strain>
    </source>
</reference>
<keyword evidence="7" id="KW-1185">Reference proteome</keyword>
<proteinExistence type="predicted"/>
<name>A0A8H6XLT6_9AGAR</name>
<dbReference type="Pfam" id="PF01753">
    <property type="entry name" value="zf-MYND"/>
    <property type="match status" value="1"/>
</dbReference>